<keyword evidence="6" id="KW-0449">Lipoprotein</keyword>
<dbReference type="GO" id="GO:0071562">
    <property type="term" value="P:nucleus-vacuole junction assembly"/>
    <property type="evidence" value="ECO:0007669"/>
    <property type="project" value="InterPro"/>
</dbReference>
<evidence type="ECO:0000313" key="9">
    <source>
        <dbReference type="EMBL" id="KAF0733850.1"/>
    </source>
</evidence>
<dbReference type="InterPro" id="IPR045156">
    <property type="entry name" value="Vac8"/>
</dbReference>
<dbReference type="SMART" id="SM00185">
    <property type="entry name" value="ARM"/>
    <property type="match status" value="9"/>
</dbReference>
<feature type="region of interest" description="Disordered" evidence="8">
    <location>
        <begin position="917"/>
        <end position="937"/>
    </location>
</feature>
<keyword evidence="5" id="KW-0472">Membrane</keyword>
<gene>
    <name evidence="9" type="ORF">Ae201684_009410</name>
</gene>
<evidence type="ECO:0000256" key="5">
    <source>
        <dbReference type="ARBA" id="ARBA00023136"/>
    </source>
</evidence>
<dbReference type="InterPro" id="IPR000225">
    <property type="entry name" value="Armadillo"/>
</dbReference>
<proteinExistence type="inferred from homology"/>
<dbReference type="Pfam" id="PF00514">
    <property type="entry name" value="Arm"/>
    <property type="match status" value="1"/>
</dbReference>
<keyword evidence="3" id="KW-0926">Vacuole</keyword>
<evidence type="ECO:0000256" key="1">
    <source>
        <dbReference type="ARBA" id="ARBA00004592"/>
    </source>
</evidence>
<evidence type="ECO:0000256" key="8">
    <source>
        <dbReference type="SAM" id="MobiDB-lite"/>
    </source>
</evidence>
<evidence type="ECO:0000313" key="10">
    <source>
        <dbReference type="Proteomes" id="UP000481153"/>
    </source>
</evidence>
<feature type="region of interest" description="Disordered" evidence="8">
    <location>
        <begin position="106"/>
        <end position="149"/>
    </location>
</feature>
<evidence type="ECO:0000256" key="7">
    <source>
        <dbReference type="ARBA" id="ARBA00026209"/>
    </source>
</evidence>
<dbReference type="InterPro" id="IPR016024">
    <property type="entry name" value="ARM-type_fold"/>
</dbReference>
<keyword evidence="10" id="KW-1185">Reference proteome</keyword>
<sequence>MSHRLSQAARHTQELLQDLERDKELDVIRIYLARFELFPRARDPKTAPIRSEELRDLVKFWKLHRQRNFWKNHTTKEDLVRMLYKHITTKVMPNEKTLLMDTPHPTIPLSPARPPSGANVDSPSKIRRTSRMNPPLNSPTPRGSTTDAFDPYGGDLFHQRGDYDDGMLYVSRLAPREAGLAIEDFALDLTDPASKDPSVNMHANMHDEDASRREKRLLAECACSLYQLTLEPGHEADIVREGCIPAIVRMCTFDDVEVKKYCSATIVNVSVDASLTARLIDEGVLGGLMELAKVQQEDIRRNAAIGICRISYDRLGQAKLIQEGSVPALISMLNNTDFETKEACVKTLINIASFSGAVVSESVTHTVTRIAAKRNRAYDRFIVETICDLSLLSGPRAKASDDGILEPIYDTNRATTDLDLKRMIAIALSNFSGLEVNHQHMANPRILHALDSLLSVDDVSIREMAATAIANLACSAEFIDRLVAFPDAEASEPFNMALRLVQAGYNASQVVQENVSAALLNIALRGENHRVQLTQHGVALLLIHFFETSNWTTKLHAVVLLCTLMANDLARAQLVQHDVHVSVVMLAADATTRDLCAVALFNLSCFADMAPYLLAPQTLATVVELLTPPSKDEKDPTLTVAQAFALDCLYNLSFLTTSSEILIHANCIAALGAVFRKPSKNMDANLRAAATICNMAFCPTLDLLQRMLDEDVLKLVRRLGSNSANHRELTLCCSTALCNLAVPALQTSGSTLVNMLIELSHTPHAEIAFVCAISFSKLASAASGMREMLAKVADLPPTLTVMMRSGIEDVQIHCAAALCGLACERGVKGSRHMWKEGTITDFIVNSLLRINSDSTKEVCARVLFNLLTHEDCRSFMIKDGVLYALVKLARLDSVEIRTLCVTALYNLSTDAAMRIQPRRQPPTARGLSDQRGFAWRS</sequence>
<dbReference type="InterPro" id="IPR011989">
    <property type="entry name" value="ARM-like"/>
</dbReference>
<evidence type="ECO:0000256" key="2">
    <source>
        <dbReference type="ARBA" id="ARBA00005462"/>
    </source>
</evidence>
<dbReference type="Proteomes" id="UP000481153">
    <property type="component" value="Unassembled WGS sequence"/>
</dbReference>
<dbReference type="GO" id="GO:0005774">
    <property type="term" value="C:vacuolar membrane"/>
    <property type="evidence" value="ECO:0007669"/>
    <property type="project" value="UniProtKB-SubCell"/>
</dbReference>
<dbReference type="PANTHER" id="PTHR47249">
    <property type="entry name" value="VACUOLAR PROTEIN 8"/>
    <property type="match status" value="1"/>
</dbReference>
<keyword evidence="4" id="KW-0677">Repeat</keyword>
<dbReference type="SUPFAM" id="SSF48371">
    <property type="entry name" value="ARM repeat"/>
    <property type="match status" value="2"/>
</dbReference>
<dbReference type="AlphaFoldDB" id="A0A6G0X1T8"/>
<comment type="similarity">
    <text evidence="2">Belongs to the beta-catenin family.</text>
</comment>
<protein>
    <recommendedName>
        <fullName evidence="7">Vacuolar protein 8</fullName>
    </recommendedName>
</protein>
<dbReference type="GO" id="GO:0043495">
    <property type="term" value="F:protein-membrane adaptor activity"/>
    <property type="evidence" value="ECO:0007669"/>
    <property type="project" value="InterPro"/>
</dbReference>
<dbReference type="PANTHER" id="PTHR47249:SF1">
    <property type="entry name" value="VACUOLAR PROTEIN 8"/>
    <property type="match status" value="1"/>
</dbReference>
<evidence type="ECO:0000256" key="6">
    <source>
        <dbReference type="ARBA" id="ARBA00023288"/>
    </source>
</evidence>
<reference evidence="9 10" key="1">
    <citation type="submission" date="2019-07" db="EMBL/GenBank/DDBJ databases">
        <title>Genomics analysis of Aphanomyces spp. identifies a new class of oomycete effector associated with host adaptation.</title>
        <authorList>
            <person name="Gaulin E."/>
        </authorList>
    </citation>
    <scope>NUCLEOTIDE SEQUENCE [LARGE SCALE GENOMIC DNA]</scope>
    <source>
        <strain evidence="9 10">ATCC 201684</strain>
    </source>
</reference>
<dbReference type="VEuPathDB" id="FungiDB:AeMF1_009549"/>
<name>A0A6G0X1T8_9STRA</name>
<evidence type="ECO:0000256" key="3">
    <source>
        <dbReference type="ARBA" id="ARBA00022554"/>
    </source>
</evidence>
<organism evidence="9 10">
    <name type="scientific">Aphanomyces euteiches</name>
    <dbReference type="NCBI Taxonomy" id="100861"/>
    <lineage>
        <taxon>Eukaryota</taxon>
        <taxon>Sar</taxon>
        <taxon>Stramenopiles</taxon>
        <taxon>Oomycota</taxon>
        <taxon>Saprolegniomycetes</taxon>
        <taxon>Saprolegniales</taxon>
        <taxon>Verrucalvaceae</taxon>
        <taxon>Aphanomyces</taxon>
    </lineage>
</organism>
<evidence type="ECO:0000256" key="4">
    <source>
        <dbReference type="ARBA" id="ARBA00022737"/>
    </source>
</evidence>
<accession>A0A6G0X1T8</accession>
<dbReference type="EMBL" id="VJMJ01000119">
    <property type="protein sequence ID" value="KAF0733850.1"/>
    <property type="molecule type" value="Genomic_DNA"/>
</dbReference>
<dbReference type="Gene3D" id="1.25.10.10">
    <property type="entry name" value="Leucine-rich Repeat Variant"/>
    <property type="match status" value="4"/>
</dbReference>
<comment type="caution">
    <text evidence="9">The sequence shown here is derived from an EMBL/GenBank/DDBJ whole genome shotgun (WGS) entry which is preliminary data.</text>
</comment>
<comment type="subcellular location">
    <subcellularLocation>
        <location evidence="1">Vacuole membrane</location>
        <topology evidence="1">Lipid-anchor</topology>
    </subcellularLocation>
</comment>